<dbReference type="AlphaFoldDB" id="A0A814PBZ1"/>
<dbReference type="EMBL" id="CAJOBB010000006">
    <property type="protein sequence ID" value="CAF3504628.1"/>
    <property type="molecule type" value="Genomic_DNA"/>
</dbReference>
<evidence type="ECO:0000313" key="3">
    <source>
        <dbReference type="EMBL" id="CAF3504628.1"/>
    </source>
</evidence>
<accession>A0A814PBZ1</accession>
<feature type="transmembrane region" description="Helical" evidence="1">
    <location>
        <begin position="329"/>
        <end position="353"/>
    </location>
</feature>
<gene>
    <name evidence="2" type="ORF">IZO911_LOCUS23131</name>
    <name evidence="3" type="ORF">KXQ929_LOCUS255</name>
</gene>
<sequence>MSYIKLKSSLGSLWYQIGCFLIEIYCHISNLALIRYYDSSIDDKSKDFSLIICLIIVAFTIVSSSISTVCNFLNGFSNSIEDYSFDFSKYKKSAIFYLPYLSICDIYIAILILLPKLIIHTQLIKAKIKDQSFIFESSIDFLIGSGLKRVKKDEILFVTNDTNSIASCEIINLFLLLIRYNYNYLNLFYKLNKRFNFISSIHSLITIILILLIYSIFEILFKQISFINNSINGYSYLILLSLFISILFILLTNHSLFHFVILNYFQQQYQISNQLIRLSNLDDRYLIEKPLSRSLIYYLLFVIISILCQFPFIIYSIKSFLSGLIDKLIIIYIIILLFYFLISILLFTFLYYYPLLYWNLNNLNENFILRNKDNQSISSMEYLHKSNRNLEDNLYHIETPHSIPTRSVSSCGLTVIERENANIGIYYNPAYQQTSRVATDTLLVMH</sequence>
<protein>
    <submittedName>
        <fullName evidence="2">Uncharacterized protein</fullName>
    </submittedName>
</protein>
<organism evidence="2 4">
    <name type="scientific">Adineta steineri</name>
    <dbReference type="NCBI Taxonomy" id="433720"/>
    <lineage>
        <taxon>Eukaryota</taxon>
        <taxon>Metazoa</taxon>
        <taxon>Spiralia</taxon>
        <taxon>Gnathifera</taxon>
        <taxon>Rotifera</taxon>
        <taxon>Eurotatoria</taxon>
        <taxon>Bdelloidea</taxon>
        <taxon>Adinetida</taxon>
        <taxon>Adinetidae</taxon>
        <taxon>Adineta</taxon>
    </lineage>
</organism>
<keyword evidence="1" id="KW-1133">Transmembrane helix</keyword>
<name>A0A814PBZ1_9BILA</name>
<dbReference type="Proteomes" id="UP000663860">
    <property type="component" value="Unassembled WGS sequence"/>
</dbReference>
<feature type="transmembrane region" description="Helical" evidence="1">
    <location>
        <begin position="48"/>
        <end position="74"/>
    </location>
</feature>
<feature type="transmembrane region" description="Helical" evidence="1">
    <location>
        <begin position="233"/>
        <end position="251"/>
    </location>
</feature>
<dbReference type="Proteomes" id="UP000663868">
    <property type="component" value="Unassembled WGS sequence"/>
</dbReference>
<feature type="transmembrane region" description="Helical" evidence="1">
    <location>
        <begin position="197"/>
        <end position="221"/>
    </location>
</feature>
<evidence type="ECO:0000313" key="2">
    <source>
        <dbReference type="EMBL" id="CAF1102590.1"/>
    </source>
</evidence>
<comment type="caution">
    <text evidence="2">The sequence shown here is derived from an EMBL/GenBank/DDBJ whole genome shotgun (WGS) entry which is preliminary data.</text>
</comment>
<keyword evidence="1" id="KW-0812">Transmembrane</keyword>
<evidence type="ECO:0000313" key="4">
    <source>
        <dbReference type="Proteomes" id="UP000663860"/>
    </source>
</evidence>
<feature type="transmembrane region" description="Helical" evidence="1">
    <location>
        <begin position="13"/>
        <end position="36"/>
    </location>
</feature>
<evidence type="ECO:0000256" key="1">
    <source>
        <dbReference type="SAM" id="Phobius"/>
    </source>
</evidence>
<feature type="transmembrane region" description="Helical" evidence="1">
    <location>
        <begin position="94"/>
        <end position="119"/>
    </location>
</feature>
<reference evidence="2" key="1">
    <citation type="submission" date="2021-02" db="EMBL/GenBank/DDBJ databases">
        <authorList>
            <person name="Nowell W R."/>
        </authorList>
    </citation>
    <scope>NUCLEOTIDE SEQUENCE</scope>
</reference>
<dbReference type="EMBL" id="CAJNOE010000264">
    <property type="protein sequence ID" value="CAF1102590.1"/>
    <property type="molecule type" value="Genomic_DNA"/>
</dbReference>
<proteinExistence type="predicted"/>
<keyword evidence="1" id="KW-0472">Membrane</keyword>
<feature type="transmembrane region" description="Helical" evidence="1">
    <location>
        <begin position="155"/>
        <end position="177"/>
    </location>
</feature>
<feature type="transmembrane region" description="Helical" evidence="1">
    <location>
        <begin position="295"/>
        <end position="317"/>
    </location>
</feature>